<keyword evidence="6" id="KW-0479">Metal-binding</keyword>
<evidence type="ECO:0000256" key="3">
    <source>
        <dbReference type="ARBA" id="ARBA00019010"/>
    </source>
</evidence>
<name>A0A7T0BZ13_9BACT</name>
<proteinExistence type="inferred from homology"/>
<accession>A0A7T0BZ13</accession>
<evidence type="ECO:0000313" key="11">
    <source>
        <dbReference type="EMBL" id="QPJ63554.1"/>
    </source>
</evidence>
<dbReference type="InterPro" id="IPR027417">
    <property type="entry name" value="P-loop_NTPase"/>
</dbReference>
<organism evidence="11 12">
    <name type="scientific">Candidatus Nitronauta litoralis</name>
    <dbReference type="NCBI Taxonomy" id="2705533"/>
    <lineage>
        <taxon>Bacteria</taxon>
        <taxon>Pseudomonadati</taxon>
        <taxon>Nitrospinota/Tectimicrobiota group</taxon>
        <taxon>Nitrospinota</taxon>
        <taxon>Nitrospinia</taxon>
        <taxon>Nitrospinales</taxon>
        <taxon>Nitrospinaceae</taxon>
        <taxon>Candidatus Nitronauta</taxon>
    </lineage>
</organism>
<evidence type="ECO:0000256" key="7">
    <source>
        <dbReference type="ARBA" id="ARBA00022741"/>
    </source>
</evidence>
<evidence type="ECO:0000256" key="10">
    <source>
        <dbReference type="ARBA" id="ARBA00032441"/>
    </source>
</evidence>
<evidence type="ECO:0000256" key="1">
    <source>
        <dbReference type="ARBA" id="ARBA00004496"/>
    </source>
</evidence>
<dbReference type="Proteomes" id="UP000594688">
    <property type="component" value="Chromosome"/>
</dbReference>
<evidence type="ECO:0000256" key="2">
    <source>
        <dbReference type="ARBA" id="ARBA00007599"/>
    </source>
</evidence>
<dbReference type="Gene3D" id="3.40.50.300">
    <property type="entry name" value="P-loop containing nucleotide triphosphate hydrolases"/>
    <property type="match status" value="1"/>
</dbReference>
<dbReference type="AlphaFoldDB" id="A0A7T0BZ13"/>
<dbReference type="GO" id="GO:0002949">
    <property type="term" value="P:tRNA threonylcarbamoyladenosine modification"/>
    <property type="evidence" value="ECO:0007669"/>
    <property type="project" value="InterPro"/>
</dbReference>
<keyword evidence="11" id="KW-0808">Transferase</keyword>
<comment type="similarity">
    <text evidence="2">Belongs to the TsaE family.</text>
</comment>
<dbReference type="InterPro" id="IPR003442">
    <property type="entry name" value="T6A_TsaE"/>
</dbReference>
<dbReference type="KEGG" id="nli:G3M70_17395"/>
<keyword evidence="5" id="KW-0819">tRNA processing</keyword>
<dbReference type="Pfam" id="PF02367">
    <property type="entry name" value="TsaE"/>
    <property type="match status" value="1"/>
</dbReference>
<reference evidence="11 12" key="1">
    <citation type="submission" date="2020-02" db="EMBL/GenBank/DDBJ databases">
        <title>Genomic and physiological characterization of two novel Nitrospinaceae genera.</title>
        <authorList>
            <person name="Mueller A.J."/>
            <person name="Jung M.-Y."/>
            <person name="Strachan C.R."/>
            <person name="Herbold C.W."/>
            <person name="Kirkegaard R.H."/>
            <person name="Daims H."/>
        </authorList>
    </citation>
    <scope>NUCLEOTIDE SEQUENCE [LARGE SCALE GENOMIC DNA]</scope>
    <source>
        <strain evidence="11">EB</strain>
    </source>
</reference>
<dbReference type="GO" id="GO:0005737">
    <property type="term" value="C:cytoplasm"/>
    <property type="evidence" value="ECO:0007669"/>
    <property type="project" value="UniProtKB-SubCell"/>
</dbReference>
<keyword evidence="4" id="KW-0963">Cytoplasm</keyword>
<evidence type="ECO:0000256" key="6">
    <source>
        <dbReference type="ARBA" id="ARBA00022723"/>
    </source>
</evidence>
<keyword evidence="7" id="KW-0547">Nucleotide-binding</keyword>
<evidence type="ECO:0000256" key="8">
    <source>
        <dbReference type="ARBA" id="ARBA00022840"/>
    </source>
</evidence>
<dbReference type="NCBIfam" id="TIGR00150">
    <property type="entry name" value="T6A_YjeE"/>
    <property type="match status" value="1"/>
</dbReference>
<dbReference type="GO" id="GO:0005524">
    <property type="term" value="F:ATP binding"/>
    <property type="evidence" value="ECO:0007669"/>
    <property type="project" value="UniProtKB-KW"/>
</dbReference>
<sequence>MQFITKTAEESIDLGIQIGKCLEPGDCVLLFGDLGAGKTTLTLGLSRGLGLPETEYVRSPTFTLINQYEGRYPIFHLDLYRIESFEELDQLGLDEVFSDEGVCIVEWAEKLKPPGDQDNNLLPFGIQSRLEIDIQCMEDEARKFEITPINYQSDTHPIFSLQ</sequence>
<dbReference type="PANTHER" id="PTHR33540">
    <property type="entry name" value="TRNA THREONYLCARBAMOYLADENOSINE BIOSYNTHESIS PROTEIN TSAE"/>
    <property type="match status" value="1"/>
</dbReference>
<keyword evidence="9" id="KW-0460">Magnesium</keyword>
<keyword evidence="8" id="KW-0067">ATP-binding</keyword>
<protein>
    <recommendedName>
        <fullName evidence="3">tRNA threonylcarbamoyladenosine biosynthesis protein TsaE</fullName>
    </recommendedName>
    <alternativeName>
        <fullName evidence="10">t(6)A37 threonylcarbamoyladenosine biosynthesis protein TsaE</fullName>
    </alternativeName>
</protein>
<evidence type="ECO:0000313" key="12">
    <source>
        <dbReference type="Proteomes" id="UP000594688"/>
    </source>
</evidence>
<evidence type="ECO:0000256" key="9">
    <source>
        <dbReference type="ARBA" id="ARBA00022842"/>
    </source>
</evidence>
<dbReference type="EMBL" id="CP048685">
    <property type="protein sequence ID" value="QPJ63554.1"/>
    <property type="molecule type" value="Genomic_DNA"/>
</dbReference>
<gene>
    <name evidence="11" type="primary">tsaE</name>
    <name evidence="11" type="ORF">G3M70_17395</name>
</gene>
<dbReference type="GO" id="GO:0046872">
    <property type="term" value="F:metal ion binding"/>
    <property type="evidence" value="ECO:0007669"/>
    <property type="project" value="UniProtKB-KW"/>
</dbReference>
<dbReference type="PANTHER" id="PTHR33540:SF2">
    <property type="entry name" value="TRNA THREONYLCARBAMOYLADENOSINE BIOSYNTHESIS PROTEIN TSAE"/>
    <property type="match status" value="1"/>
</dbReference>
<evidence type="ECO:0000256" key="5">
    <source>
        <dbReference type="ARBA" id="ARBA00022694"/>
    </source>
</evidence>
<dbReference type="SUPFAM" id="SSF52540">
    <property type="entry name" value="P-loop containing nucleoside triphosphate hydrolases"/>
    <property type="match status" value="1"/>
</dbReference>
<dbReference type="GO" id="GO:0016740">
    <property type="term" value="F:transferase activity"/>
    <property type="evidence" value="ECO:0007669"/>
    <property type="project" value="UniProtKB-KW"/>
</dbReference>
<comment type="subcellular location">
    <subcellularLocation>
        <location evidence="1">Cytoplasm</location>
    </subcellularLocation>
</comment>
<evidence type="ECO:0000256" key="4">
    <source>
        <dbReference type="ARBA" id="ARBA00022490"/>
    </source>
</evidence>